<dbReference type="EMBL" id="JANBVO010000001">
    <property type="protein sequence ID" value="KAJ9157696.1"/>
    <property type="molecule type" value="Genomic_DNA"/>
</dbReference>
<dbReference type="Proteomes" id="UP001174694">
    <property type="component" value="Unassembled WGS sequence"/>
</dbReference>
<keyword evidence="1" id="KW-0472">Membrane</keyword>
<proteinExistence type="predicted"/>
<evidence type="ECO:0000313" key="2">
    <source>
        <dbReference type="EMBL" id="KAJ9157696.1"/>
    </source>
</evidence>
<accession>A0AA38SDL2</accession>
<organism evidence="2 3">
    <name type="scientific">Pleurostoma richardsiae</name>
    <dbReference type="NCBI Taxonomy" id="41990"/>
    <lineage>
        <taxon>Eukaryota</taxon>
        <taxon>Fungi</taxon>
        <taxon>Dikarya</taxon>
        <taxon>Ascomycota</taxon>
        <taxon>Pezizomycotina</taxon>
        <taxon>Sordariomycetes</taxon>
        <taxon>Sordariomycetidae</taxon>
        <taxon>Calosphaeriales</taxon>
        <taxon>Pleurostomataceae</taxon>
        <taxon>Pleurostoma</taxon>
    </lineage>
</organism>
<sequence>MHRPAAQRPRSQICQICRSISAREFHTPIAKPSFVALGAGRQRLQIPREISLGAPSRLLSRPYSAPKVPRQRRTAKVQANAASTDGKAPEVAKLVASVEQARDSLLNQGSIPAEADVSVALRTCEEAANVIMDATIRPHLGQADAQAGTAASNLLLLDMNGTKASQTAPLQALEPGRVRDVIDAISEAAYAIVAHPNVFITPQLLEQYVNIQARLGMPDTLPHVFSLYASKPLAKGASDAIKYVKQNPDKAANAVEPEIAEKALDVAIEAKNLDAAVGIIESTYSTKAFIRAKLVRKALVPAGALAAAPIGAYLIATNLSHFQDTMDEKTATTLAFAGILAYVGFTASIGAVAVMTQNDQMRRVTWAPGIPLRQRWLREDERAALDKVACSFGFSEPTRWGEEEGTEFQALREYILRKGMILDAVELMDGMS</sequence>
<feature type="transmembrane region" description="Helical" evidence="1">
    <location>
        <begin position="298"/>
        <end position="316"/>
    </location>
</feature>
<evidence type="ECO:0000256" key="1">
    <source>
        <dbReference type="SAM" id="Phobius"/>
    </source>
</evidence>
<dbReference type="AlphaFoldDB" id="A0AA38SDL2"/>
<gene>
    <name evidence="2" type="ORF">NKR23_g781</name>
</gene>
<feature type="transmembrane region" description="Helical" evidence="1">
    <location>
        <begin position="336"/>
        <end position="355"/>
    </location>
</feature>
<reference evidence="2" key="1">
    <citation type="submission" date="2022-07" db="EMBL/GenBank/DDBJ databases">
        <title>Fungi with potential for degradation of polypropylene.</title>
        <authorList>
            <person name="Gostincar C."/>
        </authorList>
    </citation>
    <scope>NUCLEOTIDE SEQUENCE</scope>
    <source>
        <strain evidence="2">EXF-13308</strain>
    </source>
</reference>
<keyword evidence="3" id="KW-1185">Reference proteome</keyword>
<protein>
    <submittedName>
        <fullName evidence="2">Major facilitator superfamily domain-containing protein</fullName>
    </submittedName>
</protein>
<name>A0AA38SDL2_9PEZI</name>
<evidence type="ECO:0000313" key="3">
    <source>
        <dbReference type="Proteomes" id="UP001174694"/>
    </source>
</evidence>
<comment type="caution">
    <text evidence="2">The sequence shown here is derived from an EMBL/GenBank/DDBJ whole genome shotgun (WGS) entry which is preliminary data.</text>
</comment>
<keyword evidence="1" id="KW-1133">Transmembrane helix</keyword>
<keyword evidence="1" id="KW-0812">Transmembrane</keyword>